<comment type="caution">
    <text evidence="1">The sequence shown here is derived from an EMBL/GenBank/DDBJ whole genome shotgun (WGS) entry which is preliminary data.</text>
</comment>
<reference evidence="1" key="1">
    <citation type="submission" date="2020-11" db="EMBL/GenBank/DDBJ databases">
        <title>Sequencing the genomes of 1000 actinobacteria strains.</title>
        <authorList>
            <person name="Klenk H.-P."/>
        </authorList>
    </citation>
    <scope>NUCLEOTIDE SEQUENCE</scope>
    <source>
        <strain evidence="1">DSM 45356</strain>
    </source>
</reference>
<keyword evidence="2" id="KW-1185">Reference proteome</keyword>
<proteinExistence type="predicted"/>
<protein>
    <submittedName>
        <fullName evidence="1">Uncharacterized protein</fullName>
    </submittedName>
</protein>
<dbReference type="EMBL" id="JADOUF010000001">
    <property type="protein sequence ID" value="MBG6134755.1"/>
    <property type="molecule type" value="Genomic_DNA"/>
</dbReference>
<name>A0A8J7G886_9ACTN</name>
<gene>
    <name evidence="1" type="ORF">IW245_000949</name>
</gene>
<evidence type="ECO:0000313" key="2">
    <source>
        <dbReference type="Proteomes" id="UP000622552"/>
    </source>
</evidence>
<dbReference type="Proteomes" id="UP000622552">
    <property type="component" value="Unassembled WGS sequence"/>
</dbReference>
<accession>A0A8J7G886</accession>
<evidence type="ECO:0000313" key="1">
    <source>
        <dbReference type="EMBL" id="MBG6134755.1"/>
    </source>
</evidence>
<dbReference type="AlphaFoldDB" id="A0A8J7G886"/>
<organism evidence="1 2">
    <name type="scientific">Longispora fulva</name>
    <dbReference type="NCBI Taxonomy" id="619741"/>
    <lineage>
        <taxon>Bacteria</taxon>
        <taxon>Bacillati</taxon>
        <taxon>Actinomycetota</taxon>
        <taxon>Actinomycetes</taxon>
        <taxon>Micromonosporales</taxon>
        <taxon>Micromonosporaceae</taxon>
        <taxon>Longispora</taxon>
    </lineage>
</organism>
<dbReference type="RefSeq" id="WP_197001949.1">
    <property type="nucleotide sequence ID" value="NZ_BONS01000023.1"/>
</dbReference>
<sequence length="129" mass="13400">MAYYTDQERDTIRAAAFGAVSLVSAAEPGHFDVHSEHLAASRVLAVVPTSLRSLLMVDRIPIATSTDRAAVLASLEQSAQILAARSAEDLDAFREVIAHACGAAAAAVGGVSDRESAAVTDVRRAVGIL</sequence>